<comment type="similarity">
    <text evidence="1">Belongs to the arrestin family.</text>
</comment>
<gene>
    <name evidence="3" type="ORF">OSB1V03_LOCUS507</name>
</gene>
<dbReference type="EMBL" id="CAJPIZ010000102">
    <property type="protein sequence ID" value="CAG2100441.1"/>
    <property type="molecule type" value="Genomic_DNA"/>
</dbReference>
<dbReference type="Pfam" id="PF00339">
    <property type="entry name" value="Arrestin_N"/>
    <property type="match status" value="1"/>
</dbReference>
<evidence type="ECO:0000259" key="2">
    <source>
        <dbReference type="SMART" id="SM01017"/>
    </source>
</evidence>
<evidence type="ECO:0000313" key="3">
    <source>
        <dbReference type="EMBL" id="CAD7620011.1"/>
    </source>
</evidence>
<dbReference type="Pfam" id="PF02752">
    <property type="entry name" value="Arrestin_C"/>
    <property type="match status" value="1"/>
</dbReference>
<dbReference type="AlphaFoldDB" id="A0A7R9PTF4"/>
<evidence type="ECO:0000256" key="1">
    <source>
        <dbReference type="ARBA" id="ARBA00005298"/>
    </source>
</evidence>
<dbReference type="InterPro" id="IPR014756">
    <property type="entry name" value="Ig_E-set"/>
</dbReference>
<dbReference type="InterPro" id="IPR014752">
    <property type="entry name" value="Arrestin-like_C"/>
</dbReference>
<dbReference type="InterPro" id="IPR011022">
    <property type="entry name" value="Arrestin_C-like"/>
</dbReference>
<dbReference type="InterPro" id="IPR011021">
    <property type="entry name" value="Arrestin-like_N"/>
</dbReference>
<proteinExistence type="inferred from homology"/>
<organism evidence="3">
    <name type="scientific">Medioppia subpectinata</name>
    <dbReference type="NCBI Taxonomy" id="1979941"/>
    <lineage>
        <taxon>Eukaryota</taxon>
        <taxon>Metazoa</taxon>
        <taxon>Ecdysozoa</taxon>
        <taxon>Arthropoda</taxon>
        <taxon>Chelicerata</taxon>
        <taxon>Arachnida</taxon>
        <taxon>Acari</taxon>
        <taxon>Acariformes</taxon>
        <taxon>Sarcoptiformes</taxon>
        <taxon>Oribatida</taxon>
        <taxon>Brachypylina</taxon>
        <taxon>Oppioidea</taxon>
        <taxon>Oppiidae</taxon>
        <taxon>Medioppia</taxon>
    </lineage>
</organism>
<protein>
    <recommendedName>
        <fullName evidence="2">Arrestin C-terminal-like domain-containing protein</fullName>
    </recommendedName>
</protein>
<dbReference type="OrthoDB" id="2333384at2759"/>
<dbReference type="InterPro" id="IPR050357">
    <property type="entry name" value="Arrestin_domain-protein"/>
</dbReference>
<dbReference type="PANTHER" id="PTHR11188">
    <property type="entry name" value="ARRESTIN DOMAIN CONTAINING PROTEIN"/>
    <property type="match status" value="1"/>
</dbReference>
<name>A0A7R9PTF4_9ACAR</name>
<keyword evidence="4" id="KW-1185">Reference proteome</keyword>
<dbReference type="GO" id="GO:0005737">
    <property type="term" value="C:cytoplasm"/>
    <property type="evidence" value="ECO:0007669"/>
    <property type="project" value="TreeGrafter"/>
</dbReference>
<dbReference type="SUPFAM" id="SSF81296">
    <property type="entry name" value="E set domains"/>
    <property type="match status" value="2"/>
</dbReference>
<accession>A0A7R9PTF4</accession>
<dbReference type="SMART" id="SM01017">
    <property type="entry name" value="Arrestin_C"/>
    <property type="match status" value="1"/>
</dbReference>
<sequence>MGKIQLRNFEILLDSNKRTFELGENVMGKCVIALEGELQLSMIRMQLIGLAEVKWTENKGSGNHRRNRTFYESIPYLQMDYDFVRNTFNGMITKGIHEFPFCYELPKEGIPSTFDGYHGSVKYWIEAEIEKPLFSFNHKTKTEFEVEAPLVCDNLMLPLGVSSEKKIGFLWQKSGVINVDVNIDRHGYYPGELISVNCNIANKSAARISPRATLKQTQTFTAKGKHKIKETKYVRVEALPVEPGLTNVETLQVPIPANIQLSTDCPIISVTYDLHLTAEIPSALNLHVDLPVIITKQNVMNSSKAYSSEPANRDLLYVQI</sequence>
<dbReference type="GO" id="GO:0015031">
    <property type="term" value="P:protein transport"/>
    <property type="evidence" value="ECO:0007669"/>
    <property type="project" value="TreeGrafter"/>
</dbReference>
<dbReference type="EMBL" id="OC854677">
    <property type="protein sequence ID" value="CAD7620011.1"/>
    <property type="molecule type" value="Genomic_DNA"/>
</dbReference>
<dbReference type="PANTHER" id="PTHR11188:SF17">
    <property type="entry name" value="FI21816P1"/>
    <property type="match status" value="1"/>
</dbReference>
<reference evidence="3" key="1">
    <citation type="submission" date="2020-11" db="EMBL/GenBank/DDBJ databases">
        <authorList>
            <person name="Tran Van P."/>
        </authorList>
    </citation>
    <scope>NUCLEOTIDE SEQUENCE</scope>
</reference>
<evidence type="ECO:0000313" key="4">
    <source>
        <dbReference type="Proteomes" id="UP000759131"/>
    </source>
</evidence>
<dbReference type="Gene3D" id="2.60.40.640">
    <property type="match status" value="2"/>
</dbReference>
<dbReference type="Proteomes" id="UP000759131">
    <property type="component" value="Unassembled WGS sequence"/>
</dbReference>
<feature type="domain" description="Arrestin C-terminal-like" evidence="2">
    <location>
        <begin position="173"/>
        <end position="297"/>
    </location>
</feature>